<evidence type="ECO:0000256" key="3">
    <source>
        <dbReference type="ARBA" id="ARBA00022449"/>
    </source>
</evidence>
<keyword evidence="12" id="KW-1185">Reference proteome</keyword>
<dbReference type="STRING" id="261392.SAMN02745149_02161"/>
<comment type="subcellular location">
    <subcellularLocation>
        <location evidence="1">Cell membrane</location>
        <topology evidence="1">Multi-pass membrane protein</topology>
    </subcellularLocation>
</comment>
<dbReference type="EMBL" id="FUWG01000018">
    <property type="protein sequence ID" value="SJZ73150.1"/>
    <property type="molecule type" value="Genomic_DNA"/>
</dbReference>
<sequence>MNQQFMKEKKIVPLVLQMSVPMILSMAVNALYNIVDSYFVAKISQNAMTALSIVFPVQNMINAIAVGFGIGLNAMIAYSIGANKEKKANHIASTGVFLSMIHGIILTICFFIGMPAFMQHFTKEQEIINLGLEYANWVLLFTVIIQVSVAYEKIFQSVGRMKVSMCSMMVGFIVNIVLDPIMIFGFGKFPAMGMKGAAIATGIGQVCTLIAYLSFYFMTPIPVKTSWKYIRFETNELKRVYGIGIPATLNLALPSVLISALNTILTAFGDTYILILGIYYKLQTFIYLSANGIIQGIRPLISYNYGAGQWERVKKISGTAEVFILGIMLFGTAVCQLFPEQLISIYFEDAAIVQYGVTALSIISLGFAISSLSVVASGVCEALGKGLLSLSISLIRYIVVIIPASVIFSKMWDANGVYVAFVFTEFTAALISALLMKKVLKKG</sequence>
<keyword evidence="6 10" id="KW-1133">Transmembrane helix</keyword>
<feature type="transmembrane region" description="Helical" evidence="10">
    <location>
        <begin position="387"/>
        <end position="409"/>
    </location>
</feature>
<accession>A0A1T4N1A1</accession>
<dbReference type="GO" id="GO:0006811">
    <property type="term" value="P:monoatomic ion transport"/>
    <property type="evidence" value="ECO:0007669"/>
    <property type="project" value="UniProtKB-KW"/>
</dbReference>
<dbReference type="InterPro" id="IPR002528">
    <property type="entry name" value="MATE_fam"/>
</dbReference>
<dbReference type="GO" id="GO:0015297">
    <property type="term" value="F:antiporter activity"/>
    <property type="evidence" value="ECO:0007669"/>
    <property type="project" value="UniProtKB-KW"/>
</dbReference>
<organism evidence="11 12">
    <name type="scientific">Treponema porcinum</name>
    <dbReference type="NCBI Taxonomy" id="261392"/>
    <lineage>
        <taxon>Bacteria</taxon>
        <taxon>Pseudomonadati</taxon>
        <taxon>Spirochaetota</taxon>
        <taxon>Spirochaetia</taxon>
        <taxon>Spirochaetales</taxon>
        <taxon>Treponemataceae</taxon>
        <taxon>Treponema</taxon>
    </lineage>
</organism>
<feature type="transmembrane region" description="Helical" evidence="10">
    <location>
        <begin position="60"/>
        <end position="80"/>
    </location>
</feature>
<evidence type="ECO:0000256" key="8">
    <source>
        <dbReference type="ARBA" id="ARBA00023136"/>
    </source>
</evidence>
<evidence type="ECO:0000256" key="10">
    <source>
        <dbReference type="SAM" id="Phobius"/>
    </source>
</evidence>
<feature type="transmembrane region" description="Helical" evidence="10">
    <location>
        <begin position="322"/>
        <end position="339"/>
    </location>
</feature>
<feature type="transmembrane region" description="Helical" evidence="10">
    <location>
        <begin position="415"/>
        <end position="436"/>
    </location>
</feature>
<dbReference type="Pfam" id="PF01554">
    <property type="entry name" value="MatE"/>
    <property type="match status" value="2"/>
</dbReference>
<evidence type="ECO:0000256" key="6">
    <source>
        <dbReference type="ARBA" id="ARBA00022989"/>
    </source>
</evidence>
<dbReference type="Proteomes" id="UP000190423">
    <property type="component" value="Unassembled WGS sequence"/>
</dbReference>
<evidence type="ECO:0000256" key="7">
    <source>
        <dbReference type="ARBA" id="ARBA00023065"/>
    </source>
</evidence>
<evidence type="ECO:0000313" key="11">
    <source>
        <dbReference type="EMBL" id="SJZ73150.1"/>
    </source>
</evidence>
<feature type="transmembrane region" description="Helical" evidence="10">
    <location>
        <begin position="271"/>
        <end position="290"/>
    </location>
</feature>
<keyword evidence="8 10" id="KW-0472">Membrane</keyword>
<keyword evidence="4" id="KW-1003">Cell membrane</keyword>
<feature type="transmembrane region" description="Helical" evidence="10">
    <location>
        <begin position="134"/>
        <end position="151"/>
    </location>
</feature>
<feature type="transmembrane region" description="Helical" evidence="10">
    <location>
        <begin position="12"/>
        <end position="32"/>
    </location>
</feature>
<evidence type="ECO:0000256" key="4">
    <source>
        <dbReference type="ARBA" id="ARBA00022475"/>
    </source>
</evidence>
<evidence type="ECO:0000256" key="1">
    <source>
        <dbReference type="ARBA" id="ARBA00004651"/>
    </source>
</evidence>
<dbReference type="NCBIfam" id="TIGR00797">
    <property type="entry name" value="matE"/>
    <property type="match status" value="1"/>
</dbReference>
<proteinExistence type="predicted"/>
<feature type="transmembrane region" description="Helical" evidence="10">
    <location>
        <begin position="92"/>
        <end position="114"/>
    </location>
</feature>
<dbReference type="GeneID" id="78317429"/>
<protein>
    <recommendedName>
        <fullName evidence="9">Multidrug-efflux transporter</fullName>
    </recommendedName>
</protein>
<dbReference type="OrthoDB" id="9806302at2"/>
<dbReference type="PIRSF" id="PIRSF006603">
    <property type="entry name" value="DinF"/>
    <property type="match status" value="1"/>
</dbReference>
<dbReference type="GO" id="GO:0005886">
    <property type="term" value="C:plasma membrane"/>
    <property type="evidence" value="ECO:0007669"/>
    <property type="project" value="UniProtKB-SubCell"/>
</dbReference>
<feature type="transmembrane region" description="Helical" evidence="10">
    <location>
        <begin position="163"/>
        <end position="186"/>
    </location>
</feature>
<evidence type="ECO:0000256" key="9">
    <source>
        <dbReference type="ARBA" id="ARBA00031636"/>
    </source>
</evidence>
<dbReference type="RefSeq" id="WP_078934039.1">
    <property type="nucleotide sequence ID" value="NZ_FUWG01000018.1"/>
</dbReference>
<dbReference type="InterPro" id="IPR050222">
    <property type="entry name" value="MATE_MdtK"/>
</dbReference>
<feature type="transmembrane region" description="Helical" evidence="10">
    <location>
        <begin position="351"/>
        <end position="375"/>
    </location>
</feature>
<keyword evidence="5 10" id="KW-0812">Transmembrane</keyword>
<evidence type="ECO:0000313" key="12">
    <source>
        <dbReference type="Proteomes" id="UP000190423"/>
    </source>
</evidence>
<dbReference type="PANTHER" id="PTHR43298">
    <property type="entry name" value="MULTIDRUG RESISTANCE PROTEIN NORM-RELATED"/>
    <property type="match status" value="1"/>
</dbReference>
<feature type="transmembrane region" description="Helical" evidence="10">
    <location>
        <begin position="240"/>
        <end position="265"/>
    </location>
</feature>
<feature type="transmembrane region" description="Helical" evidence="10">
    <location>
        <begin position="198"/>
        <end position="219"/>
    </location>
</feature>
<evidence type="ECO:0000256" key="5">
    <source>
        <dbReference type="ARBA" id="ARBA00022692"/>
    </source>
</evidence>
<keyword evidence="3" id="KW-0050">Antiport</keyword>
<keyword evidence="7" id="KW-0406">Ion transport</keyword>
<dbReference type="PANTHER" id="PTHR43298:SF2">
    <property type="entry name" value="FMN_FAD EXPORTER YEEO-RELATED"/>
    <property type="match status" value="1"/>
</dbReference>
<dbReference type="InterPro" id="IPR048279">
    <property type="entry name" value="MdtK-like"/>
</dbReference>
<dbReference type="AlphaFoldDB" id="A0A1T4N1A1"/>
<dbReference type="GO" id="GO:0042910">
    <property type="term" value="F:xenobiotic transmembrane transporter activity"/>
    <property type="evidence" value="ECO:0007669"/>
    <property type="project" value="InterPro"/>
</dbReference>
<keyword evidence="2" id="KW-0813">Transport</keyword>
<gene>
    <name evidence="11" type="ORF">SAMN02745149_02161</name>
</gene>
<reference evidence="11 12" key="1">
    <citation type="submission" date="2017-02" db="EMBL/GenBank/DDBJ databases">
        <authorList>
            <person name="Peterson S.W."/>
        </authorList>
    </citation>
    <scope>NUCLEOTIDE SEQUENCE [LARGE SCALE GENOMIC DNA]</scope>
    <source>
        <strain evidence="11 12">ATCC BAA-908</strain>
    </source>
</reference>
<evidence type="ECO:0000256" key="2">
    <source>
        <dbReference type="ARBA" id="ARBA00022448"/>
    </source>
</evidence>
<name>A0A1T4N1A1_TREPO</name>